<proteinExistence type="predicted"/>
<dbReference type="PANTHER" id="PTHR47994">
    <property type="entry name" value="F14D16.11-RELATED"/>
    <property type="match status" value="1"/>
</dbReference>
<dbReference type="OMA" id="HCHNETN"/>
<dbReference type="InterPro" id="IPR015495">
    <property type="entry name" value="Myb_TF_plants"/>
</dbReference>
<dbReference type="Gramene" id="OMO52704">
    <property type="protein sequence ID" value="OMO52704"/>
    <property type="gene ID" value="CCACVL1_29110"/>
</dbReference>
<dbReference type="EMBL" id="AWWV01015451">
    <property type="protein sequence ID" value="OMO52704.1"/>
    <property type="molecule type" value="Genomic_DNA"/>
</dbReference>
<gene>
    <name evidence="1" type="ORF">CCACVL1_29110</name>
</gene>
<sequence>MKTAFFVSKADDQPPPSAAATTKLEPILFQDNFIPNNTTNTNINLHHAADTDSNSLDLLSQLQAIKVLVNEASNYATHPQFHNNDYSSSSSSPSSSSCSTCSTAAAAQQQPPSALPFCWRDFLLEDALLPAHQDQQQDHQMLVEFSSKETPPQSHCHNETNHANSGLPTYGFHASSSTTDTSFVAAMLDQENDMFSEFANLLEDPCY</sequence>
<dbReference type="OrthoDB" id="2143914at2759"/>
<name>A0A1R3G3Q6_COCAP</name>
<accession>A0A1R3G3Q6</accession>
<evidence type="ECO:0000313" key="1">
    <source>
        <dbReference type="EMBL" id="OMO52704.1"/>
    </source>
</evidence>
<protein>
    <submittedName>
        <fullName evidence="1">Uncharacterized protein</fullName>
    </submittedName>
</protein>
<organism evidence="1 2">
    <name type="scientific">Corchorus capsularis</name>
    <name type="common">Jute</name>
    <dbReference type="NCBI Taxonomy" id="210143"/>
    <lineage>
        <taxon>Eukaryota</taxon>
        <taxon>Viridiplantae</taxon>
        <taxon>Streptophyta</taxon>
        <taxon>Embryophyta</taxon>
        <taxon>Tracheophyta</taxon>
        <taxon>Spermatophyta</taxon>
        <taxon>Magnoliopsida</taxon>
        <taxon>eudicotyledons</taxon>
        <taxon>Gunneridae</taxon>
        <taxon>Pentapetalae</taxon>
        <taxon>rosids</taxon>
        <taxon>malvids</taxon>
        <taxon>Malvales</taxon>
        <taxon>Malvaceae</taxon>
        <taxon>Grewioideae</taxon>
        <taxon>Apeibeae</taxon>
        <taxon>Corchorus</taxon>
    </lineage>
</organism>
<evidence type="ECO:0000313" key="2">
    <source>
        <dbReference type="Proteomes" id="UP000188268"/>
    </source>
</evidence>
<reference evidence="1 2" key="1">
    <citation type="submission" date="2013-09" db="EMBL/GenBank/DDBJ databases">
        <title>Corchorus capsularis genome sequencing.</title>
        <authorList>
            <person name="Alam M."/>
            <person name="Haque M.S."/>
            <person name="Islam M.S."/>
            <person name="Emdad E.M."/>
            <person name="Islam M.M."/>
            <person name="Ahmed B."/>
            <person name="Halim A."/>
            <person name="Hossen Q.M.M."/>
            <person name="Hossain M.Z."/>
            <person name="Ahmed R."/>
            <person name="Khan M.M."/>
            <person name="Islam R."/>
            <person name="Rashid M.M."/>
            <person name="Khan S.A."/>
            <person name="Rahman M.S."/>
            <person name="Alam M."/>
        </authorList>
    </citation>
    <scope>NUCLEOTIDE SEQUENCE [LARGE SCALE GENOMIC DNA]</scope>
    <source>
        <strain evidence="2">cv. CVL-1</strain>
        <tissue evidence="1">Whole seedling</tissue>
    </source>
</reference>
<dbReference type="Proteomes" id="UP000188268">
    <property type="component" value="Unassembled WGS sequence"/>
</dbReference>
<dbReference type="AlphaFoldDB" id="A0A1R3G3Q6"/>
<keyword evidence="2" id="KW-1185">Reference proteome</keyword>
<dbReference type="PANTHER" id="PTHR47994:SF5">
    <property type="entry name" value="F14D16.11-RELATED"/>
    <property type="match status" value="1"/>
</dbReference>
<comment type="caution">
    <text evidence="1">The sequence shown here is derived from an EMBL/GenBank/DDBJ whole genome shotgun (WGS) entry which is preliminary data.</text>
</comment>